<dbReference type="Gene3D" id="1.10.840.10">
    <property type="entry name" value="Ras guanine-nucleotide exchange factors catalytic domain"/>
    <property type="match status" value="2"/>
</dbReference>
<dbReference type="WBParaSite" id="TTAC_0000230101-mRNA-1">
    <property type="protein sequence ID" value="TTAC_0000230101-mRNA-1"/>
    <property type="gene ID" value="TTAC_0000230101"/>
</dbReference>
<dbReference type="InterPro" id="IPR023578">
    <property type="entry name" value="Ras_GEF_dom_sf"/>
</dbReference>
<feature type="region of interest" description="Disordered" evidence="2">
    <location>
        <begin position="9"/>
        <end position="28"/>
    </location>
</feature>
<keyword evidence="1" id="KW-0344">Guanine-nucleotide releasing factor</keyword>
<dbReference type="SMART" id="SM00147">
    <property type="entry name" value="RasGEF"/>
    <property type="match status" value="1"/>
</dbReference>
<accession>A0A0R3WNG3</accession>
<sequence>LDSQLVVSRSFRQNNRESDDDGDKDNDTVDVEGTLSNIHSGSEVQTLMQKTAISNELTCIADSLLDLVSTNVGGRRVPEEVKNGQLIEANVDTAINCRTCTCYQRLSQFLQFNVTVLAEQITSMEEVCFDGIQLYELINIKDLEKGNTPTLSRCIQHFNDLNSMVKCLTRIAKELGDPPSKVPSVCGECDTCIDDTQHEVTNLEPLCPLCGLQREAIMQQRLMEDNLQRVSRKFMESRGANLRSYLCLSPISHSLPLRVKRSNVLLENTLVHLCDLAQVEFPISLAIFGGCRDEGQHHNPVLIKELKKMNNFSSFLAVILGLQNAPSQSVSKRLRLRLTKLGAYMLPPSFSAYRHDLEAAKMPCLPYLGLVFQQLIHLDNGNVLFLSTSSREEDTSASSSNRGLITGDEADANKIVNFWRCWKHYLILGYFMKRTDRDMLEEDEKRQFL</sequence>
<evidence type="ECO:0000259" key="3">
    <source>
        <dbReference type="SMART" id="SM00147"/>
    </source>
</evidence>
<organism evidence="4">
    <name type="scientific">Hydatigena taeniaeformis</name>
    <name type="common">Feline tapeworm</name>
    <name type="synonym">Taenia taeniaeformis</name>
    <dbReference type="NCBI Taxonomy" id="6205"/>
    <lineage>
        <taxon>Eukaryota</taxon>
        <taxon>Metazoa</taxon>
        <taxon>Spiralia</taxon>
        <taxon>Lophotrochozoa</taxon>
        <taxon>Platyhelminthes</taxon>
        <taxon>Cestoda</taxon>
        <taxon>Eucestoda</taxon>
        <taxon>Cyclophyllidea</taxon>
        <taxon>Taeniidae</taxon>
        <taxon>Hydatigera</taxon>
    </lineage>
</organism>
<evidence type="ECO:0000256" key="2">
    <source>
        <dbReference type="SAM" id="MobiDB-lite"/>
    </source>
</evidence>
<evidence type="ECO:0000313" key="4">
    <source>
        <dbReference type="WBParaSite" id="TTAC_0000230101-mRNA-1"/>
    </source>
</evidence>
<feature type="compositionally biased region" description="Acidic residues" evidence="2">
    <location>
        <begin position="18"/>
        <end position="28"/>
    </location>
</feature>
<dbReference type="PANTHER" id="PTHR23113:SF368">
    <property type="entry name" value="CELL DIVISION CONTROL PROTEIN 25"/>
    <property type="match status" value="1"/>
</dbReference>
<dbReference type="GO" id="GO:0005085">
    <property type="term" value="F:guanyl-nucleotide exchange factor activity"/>
    <property type="evidence" value="ECO:0007669"/>
    <property type="project" value="UniProtKB-KW"/>
</dbReference>
<reference evidence="4" key="1">
    <citation type="submission" date="2017-02" db="UniProtKB">
        <authorList>
            <consortium name="WormBaseParasite"/>
        </authorList>
    </citation>
    <scope>IDENTIFICATION</scope>
</reference>
<dbReference type="InterPro" id="IPR036964">
    <property type="entry name" value="RASGEF_cat_dom_sf"/>
</dbReference>
<name>A0A0R3WNG3_HYDTA</name>
<protein>
    <submittedName>
        <fullName evidence="4">Ras-GEF domain-containing protein</fullName>
    </submittedName>
</protein>
<dbReference type="Pfam" id="PF00617">
    <property type="entry name" value="RasGEF"/>
    <property type="match status" value="1"/>
</dbReference>
<feature type="domain" description="Ras-GEF" evidence="3">
    <location>
        <begin position="109"/>
        <end position="447"/>
    </location>
</feature>
<dbReference type="AlphaFoldDB" id="A0A0R3WNG3"/>
<dbReference type="GO" id="GO:0005886">
    <property type="term" value="C:plasma membrane"/>
    <property type="evidence" value="ECO:0007669"/>
    <property type="project" value="TreeGrafter"/>
</dbReference>
<dbReference type="SUPFAM" id="SSF48366">
    <property type="entry name" value="Ras GEF"/>
    <property type="match status" value="1"/>
</dbReference>
<evidence type="ECO:0000256" key="1">
    <source>
        <dbReference type="ARBA" id="ARBA00022658"/>
    </source>
</evidence>
<dbReference type="GO" id="GO:0007265">
    <property type="term" value="P:Ras protein signal transduction"/>
    <property type="evidence" value="ECO:0007669"/>
    <property type="project" value="TreeGrafter"/>
</dbReference>
<proteinExistence type="predicted"/>
<dbReference type="InterPro" id="IPR001895">
    <property type="entry name" value="RASGEF_cat_dom"/>
</dbReference>
<dbReference type="STRING" id="6205.A0A0R3WNG3"/>
<dbReference type="InterPro" id="IPR008937">
    <property type="entry name" value="Ras-like_GEF"/>
</dbReference>
<dbReference type="PANTHER" id="PTHR23113">
    <property type="entry name" value="GUANINE NUCLEOTIDE EXCHANGE FACTOR"/>
    <property type="match status" value="1"/>
</dbReference>